<dbReference type="CDD" id="cd02947">
    <property type="entry name" value="TRX_family"/>
    <property type="match status" value="1"/>
</dbReference>
<dbReference type="PANTHER" id="PTHR10438">
    <property type="entry name" value="THIOREDOXIN"/>
    <property type="match status" value="1"/>
</dbReference>
<accession>A0A430ALQ3</accession>
<reference evidence="2 3" key="1">
    <citation type="submission" date="2017-05" db="EMBL/GenBank/DDBJ databases">
        <title>Vagococcus spp. assemblies.</title>
        <authorList>
            <person name="Gulvik C.A."/>
        </authorList>
    </citation>
    <scope>NUCLEOTIDE SEQUENCE [LARGE SCALE GENOMIC DNA]</scope>
    <source>
        <strain evidence="2 3">LMG 24798</strain>
    </source>
</reference>
<evidence type="ECO:0000313" key="2">
    <source>
        <dbReference type="EMBL" id="RSU09051.1"/>
    </source>
</evidence>
<dbReference type="RefSeq" id="WP_126815256.1">
    <property type="nucleotide sequence ID" value="NZ_NGKC01000024.1"/>
</dbReference>
<protein>
    <submittedName>
        <fullName evidence="2">Thiol reductase thioredoxin</fullName>
    </submittedName>
</protein>
<name>A0A430ALQ3_9ENTE</name>
<dbReference type="PROSITE" id="PS51352">
    <property type="entry name" value="THIOREDOXIN_2"/>
    <property type="match status" value="1"/>
</dbReference>
<dbReference type="PANTHER" id="PTHR10438:SF468">
    <property type="entry name" value="THIOREDOXIN-1-RELATED"/>
    <property type="match status" value="1"/>
</dbReference>
<dbReference type="Pfam" id="PF00085">
    <property type="entry name" value="Thioredoxin"/>
    <property type="match status" value="1"/>
</dbReference>
<dbReference type="AlphaFoldDB" id="A0A430ALQ3"/>
<dbReference type="EMBL" id="NGKC01000024">
    <property type="protein sequence ID" value="RSU09051.1"/>
    <property type="molecule type" value="Genomic_DNA"/>
</dbReference>
<gene>
    <name evidence="2" type="ORF">CBF27_13640</name>
</gene>
<dbReference type="InterPro" id="IPR036249">
    <property type="entry name" value="Thioredoxin-like_sf"/>
</dbReference>
<organism evidence="2 3">
    <name type="scientific">Vagococcus acidifermentans</name>
    <dbReference type="NCBI Taxonomy" id="564710"/>
    <lineage>
        <taxon>Bacteria</taxon>
        <taxon>Bacillati</taxon>
        <taxon>Bacillota</taxon>
        <taxon>Bacilli</taxon>
        <taxon>Lactobacillales</taxon>
        <taxon>Enterococcaceae</taxon>
        <taxon>Vagococcus</taxon>
    </lineage>
</organism>
<dbReference type="Gene3D" id="3.40.30.10">
    <property type="entry name" value="Glutaredoxin"/>
    <property type="match status" value="1"/>
</dbReference>
<proteinExistence type="predicted"/>
<dbReference type="SUPFAM" id="SSF52833">
    <property type="entry name" value="Thioredoxin-like"/>
    <property type="match status" value="1"/>
</dbReference>
<feature type="domain" description="Thioredoxin" evidence="1">
    <location>
        <begin position="1"/>
        <end position="103"/>
    </location>
</feature>
<dbReference type="InterPro" id="IPR013766">
    <property type="entry name" value="Thioredoxin_domain"/>
</dbReference>
<evidence type="ECO:0000259" key="1">
    <source>
        <dbReference type="PROSITE" id="PS51352"/>
    </source>
</evidence>
<dbReference type="InterPro" id="IPR050620">
    <property type="entry name" value="Thioredoxin_H-type-like"/>
</dbReference>
<evidence type="ECO:0000313" key="3">
    <source>
        <dbReference type="Proteomes" id="UP000286773"/>
    </source>
</evidence>
<comment type="caution">
    <text evidence="2">The sequence shown here is derived from an EMBL/GenBank/DDBJ whole genome shotgun (WGS) entry which is preliminary data.</text>
</comment>
<dbReference type="Proteomes" id="UP000286773">
    <property type="component" value="Unassembled WGS sequence"/>
</dbReference>
<sequence length="103" mass="11689">MIRPESLTELAGYVAKGRHVFVFTADWCGDCTVIKPYLPEIEARFPDYTFVAVDRDRYPVVAQEWGIFGIPSFVVTADGKEIGRLVSKQRKTKTEIMAFLQSL</sequence>
<keyword evidence="3" id="KW-1185">Reference proteome</keyword>
<dbReference type="OrthoDB" id="7629852at2"/>